<protein>
    <submittedName>
        <fullName evidence="1">Four helix bundle protein</fullName>
    </submittedName>
</protein>
<dbReference type="InterPro" id="IPR036583">
    <property type="entry name" value="23S_rRNA_IVS_sf"/>
</dbReference>
<keyword evidence="2" id="KW-1185">Reference proteome</keyword>
<proteinExistence type="predicted"/>
<dbReference type="OrthoDB" id="285993at2"/>
<dbReference type="NCBIfam" id="TIGR02436">
    <property type="entry name" value="four helix bundle protein"/>
    <property type="match status" value="1"/>
</dbReference>
<organism evidence="1 2">
    <name type="scientific">Hyunsoonleella jejuensis</name>
    <dbReference type="NCBI Taxonomy" id="419940"/>
    <lineage>
        <taxon>Bacteria</taxon>
        <taxon>Pseudomonadati</taxon>
        <taxon>Bacteroidota</taxon>
        <taxon>Flavobacteriia</taxon>
        <taxon>Flavobacteriales</taxon>
        <taxon>Flavobacteriaceae</taxon>
    </lineage>
</organism>
<gene>
    <name evidence="1" type="ORF">SAMN05421824_1955</name>
</gene>
<dbReference type="AlphaFoldDB" id="A0A1H9GYC7"/>
<dbReference type="STRING" id="419940.SAMN05421824_1955"/>
<dbReference type="Pfam" id="PF05635">
    <property type="entry name" value="23S_rRNA_IVP"/>
    <property type="match status" value="1"/>
</dbReference>
<sequence length="115" mass="13067">MKEALKKRTKLFAHNCVKLTKLLPNEYLANHIKGQLIRCSTSVAANYRATCIAQSKASFVAKISIVIEEVDESNFWLEFALDENLIQKDKIDFLLKESSELTAIFMASRKTASRK</sequence>
<evidence type="ECO:0000313" key="2">
    <source>
        <dbReference type="Proteomes" id="UP000198999"/>
    </source>
</evidence>
<evidence type="ECO:0000313" key="1">
    <source>
        <dbReference type="EMBL" id="SEQ55089.1"/>
    </source>
</evidence>
<reference evidence="1 2" key="1">
    <citation type="submission" date="2016-10" db="EMBL/GenBank/DDBJ databases">
        <authorList>
            <person name="de Groot N.N."/>
        </authorList>
    </citation>
    <scope>NUCLEOTIDE SEQUENCE [LARGE SCALE GENOMIC DNA]</scope>
    <source>
        <strain evidence="1 2">DSM 21035</strain>
    </source>
</reference>
<dbReference type="SUPFAM" id="SSF158446">
    <property type="entry name" value="IVS-encoded protein-like"/>
    <property type="match status" value="1"/>
</dbReference>
<dbReference type="Gene3D" id="1.20.1440.60">
    <property type="entry name" value="23S rRNA-intervening sequence"/>
    <property type="match status" value="1"/>
</dbReference>
<dbReference type="RefSeq" id="WP_092578942.1">
    <property type="nucleotide sequence ID" value="NZ_FOFN01000002.1"/>
</dbReference>
<dbReference type="InterPro" id="IPR012657">
    <property type="entry name" value="23S_rRNA-intervening_sequence"/>
</dbReference>
<dbReference type="EMBL" id="FOFN01000002">
    <property type="protein sequence ID" value="SEQ55089.1"/>
    <property type="molecule type" value="Genomic_DNA"/>
</dbReference>
<dbReference type="Proteomes" id="UP000198999">
    <property type="component" value="Unassembled WGS sequence"/>
</dbReference>
<dbReference type="PIRSF" id="PIRSF035652">
    <property type="entry name" value="CHP02436"/>
    <property type="match status" value="1"/>
</dbReference>
<accession>A0A1H9GYC7</accession>
<name>A0A1H9GYC7_9FLAO</name>